<dbReference type="InterPro" id="IPR034660">
    <property type="entry name" value="DinB/YfiT-like"/>
</dbReference>
<dbReference type="SUPFAM" id="SSF109854">
    <property type="entry name" value="DinB/YfiT-like putative metalloenzymes"/>
    <property type="match status" value="1"/>
</dbReference>
<dbReference type="Proteomes" id="UP001562159">
    <property type="component" value="Unassembled WGS sequence"/>
</dbReference>
<evidence type="ECO:0000313" key="2">
    <source>
        <dbReference type="Proteomes" id="UP001562159"/>
    </source>
</evidence>
<organism evidence="1 2">
    <name type="scientific">Rhodanobacter humi</name>
    <dbReference type="NCBI Taxonomy" id="1888173"/>
    <lineage>
        <taxon>Bacteria</taxon>
        <taxon>Pseudomonadati</taxon>
        <taxon>Pseudomonadota</taxon>
        <taxon>Gammaproteobacteria</taxon>
        <taxon>Lysobacterales</taxon>
        <taxon>Rhodanobacteraceae</taxon>
        <taxon>Rhodanobacter</taxon>
    </lineage>
</organism>
<dbReference type="PANTHER" id="PTHR36922">
    <property type="entry name" value="BLL2446 PROTEIN"/>
    <property type="match status" value="1"/>
</dbReference>
<name>A0ABV4ARM3_9GAMM</name>
<sequence length="171" mass="18657">MSLSMYQASVPVFVRALANLRHVLQQGEAHAKAKNVSDATLLQTRLIPDMLPLVKQVQIACDMAARGCARLAGVEPKSFEDNEATLAQVYARIDAAAAYVQGFQPAQIDGSEARSVVFPSRNSPSGEQRFEGQAYLFDYVLPNLFFHCTTAYAILREAGAELGKADFLGKF</sequence>
<gene>
    <name evidence="1" type="ORF">AB7878_06415</name>
</gene>
<comment type="caution">
    <text evidence="1">The sequence shown here is derived from an EMBL/GenBank/DDBJ whole genome shotgun (WGS) entry which is preliminary data.</text>
</comment>
<dbReference type="PANTHER" id="PTHR36922:SF1">
    <property type="entry name" value="DUF1993 DOMAIN-CONTAINING PROTEIN"/>
    <property type="match status" value="1"/>
</dbReference>
<reference evidence="1 2" key="1">
    <citation type="submission" date="2024-07" db="EMBL/GenBank/DDBJ databases">
        <title>Molecular mechanisms and environmental adaptations of flagellar loss and biofilm growth of Rhodanobacter under environmental stress.</title>
        <authorList>
            <person name="Chen M."/>
        </authorList>
    </citation>
    <scope>NUCLEOTIDE SEQUENCE [LARGE SCALE GENOMIC DNA]</scope>
    <source>
        <strain evidence="1 2">RS22</strain>
    </source>
</reference>
<dbReference type="EMBL" id="JBGBPY010000001">
    <property type="protein sequence ID" value="MEY2182046.1"/>
    <property type="molecule type" value="Genomic_DNA"/>
</dbReference>
<accession>A0ABV4ARM3</accession>
<proteinExistence type="predicted"/>
<dbReference type="Gene3D" id="1.20.120.450">
    <property type="entry name" value="dinb family like domain"/>
    <property type="match status" value="1"/>
</dbReference>
<dbReference type="InterPro" id="IPR018531">
    <property type="entry name" value="DUF1993"/>
</dbReference>
<protein>
    <submittedName>
        <fullName evidence="1">DUF1993 family protein</fullName>
    </submittedName>
</protein>
<evidence type="ECO:0000313" key="1">
    <source>
        <dbReference type="EMBL" id="MEY2182046.1"/>
    </source>
</evidence>
<dbReference type="Pfam" id="PF09351">
    <property type="entry name" value="DUF1993"/>
    <property type="match status" value="1"/>
</dbReference>
<keyword evidence="2" id="KW-1185">Reference proteome</keyword>